<dbReference type="InterPro" id="IPR002121">
    <property type="entry name" value="HRDC_dom"/>
</dbReference>
<dbReference type="eggNOG" id="COG0626">
    <property type="taxonomic scope" value="Bacteria"/>
</dbReference>
<dbReference type="KEGG" id="dpd:Deipe_1130"/>
<dbReference type="GO" id="GO:0016829">
    <property type="term" value="F:lyase activity"/>
    <property type="evidence" value="ECO:0007669"/>
    <property type="project" value="UniProtKB-KW"/>
</dbReference>
<dbReference type="AlphaFoldDB" id="K9ZZS2"/>
<evidence type="ECO:0000256" key="1">
    <source>
        <dbReference type="SAM" id="MobiDB-lite"/>
    </source>
</evidence>
<reference evidence="4" key="1">
    <citation type="submission" date="2012-03" db="EMBL/GenBank/DDBJ databases">
        <title>Complete sequence of chromosome of Deinococcus peraridilitoris DSM 19664.</title>
        <authorList>
            <person name="Lucas S."/>
            <person name="Copeland A."/>
            <person name="Lapidus A."/>
            <person name="Glavina del Rio T."/>
            <person name="Dalin E."/>
            <person name="Tice H."/>
            <person name="Bruce D."/>
            <person name="Goodwin L."/>
            <person name="Pitluck S."/>
            <person name="Peters L."/>
            <person name="Mikhailova N."/>
            <person name="Lu M."/>
            <person name="Kyrpides N."/>
            <person name="Mavromatis K."/>
            <person name="Ivanova N."/>
            <person name="Brettin T."/>
            <person name="Detter J.C."/>
            <person name="Han C."/>
            <person name="Larimer F."/>
            <person name="Land M."/>
            <person name="Hauser L."/>
            <person name="Markowitz V."/>
            <person name="Cheng J.-F."/>
            <person name="Hugenholtz P."/>
            <person name="Woyke T."/>
            <person name="Wu D."/>
            <person name="Pukall R."/>
            <person name="Steenblock K."/>
            <person name="Brambilla E."/>
            <person name="Klenk H.-P."/>
            <person name="Eisen J.A."/>
        </authorList>
    </citation>
    <scope>NUCLEOTIDE SEQUENCE [LARGE SCALE GENOMIC DNA]</scope>
    <source>
        <strain evidence="4">DSM 19664 / LMG 22246 / CIP 109416 / KR-200</strain>
    </source>
</reference>
<feature type="domain" description="HRDC" evidence="2">
    <location>
        <begin position="328"/>
        <end position="403"/>
    </location>
</feature>
<evidence type="ECO:0000313" key="3">
    <source>
        <dbReference type="EMBL" id="AFZ66689.1"/>
    </source>
</evidence>
<dbReference type="SMART" id="SM00341">
    <property type="entry name" value="HRDC"/>
    <property type="match status" value="1"/>
</dbReference>
<name>K9ZZS2_DEIPD</name>
<keyword evidence="4" id="KW-1185">Reference proteome</keyword>
<proteinExistence type="predicted"/>
<dbReference type="InterPro" id="IPR015424">
    <property type="entry name" value="PyrdxlP-dep_Trfase"/>
</dbReference>
<dbReference type="Proteomes" id="UP000010467">
    <property type="component" value="Chromosome"/>
</dbReference>
<dbReference type="GO" id="GO:0003676">
    <property type="term" value="F:nucleic acid binding"/>
    <property type="evidence" value="ECO:0007669"/>
    <property type="project" value="InterPro"/>
</dbReference>
<dbReference type="PATRIC" id="fig|937777.3.peg.1131"/>
<dbReference type="RefSeq" id="WP_015234997.1">
    <property type="nucleotide sequence ID" value="NC_019793.1"/>
</dbReference>
<dbReference type="InterPro" id="IPR044876">
    <property type="entry name" value="HRDC_dom_sf"/>
</dbReference>
<dbReference type="Gene3D" id="1.10.150.80">
    <property type="entry name" value="HRDC domain"/>
    <property type="match status" value="1"/>
</dbReference>
<feature type="region of interest" description="Disordered" evidence="1">
    <location>
        <begin position="300"/>
        <end position="326"/>
    </location>
</feature>
<protein>
    <submittedName>
        <fullName evidence="3">Cystathionine beta-lyase/cystathionine gamma-synthase</fullName>
    </submittedName>
</protein>
<dbReference type="Pfam" id="PF00570">
    <property type="entry name" value="HRDC"/>
    <property type="match status" value="1"/>
</dbReference>
<dbReference type="SUPFAM" id="SSF47819">
    <property type="entry name" value="HRDC-like"/>
    <property type="match status" value="1"/>
</dbReference>
<accession>K9ZZS2</accession>
<gene>
    <name evidence="3" type="ordered locus">Deipe_1130</name>
</gene>
<evidence type="ECO:0000259" key="2">
    <source>
        <dbReference type="PROSITE" id="PS50967"/>
    </source>
</evidence>
<keyword evidence="3" id="KW-0456">Lyase</keyword>
<dbReference type="SUPFAM" id="SSF53383">
    <property type="entry name" value="PLP-dependent transferases"/>
    <property type="match status" value="1"/>
</dbReference>
<dbReference type="GO" id="GO:0000166">
    <property type="term" value="F:nucleotide binding"/>
    <property type="evidence" value="ECO:0007669"/>
    <property type="project" value="InterPro"/>
</dbReference>
<dbReference type="PROSITE" id="PS50967">
    <property type="entry name" value="HRDC"/>
    <property type="match status" value="1"/>
</dbReference>
<dbReference type="InterPro" id="IPR010997">
    <property type="entry name" value="HRDC-like_sf"/>
</dbReference>
<dbReference type="STRING" id="937777.Deipe_1130"/>
<evidence type="ECO:0000313" key="4">
    <source>
        <dbReference type="Proteomes" id="UP000010467"/>
    </source>
</evidence>
<dbReference type="EMBL" id="CP003382">
    <property type="protein sequence ID" value="AFZ66689.1"/>
    <property type="molecule type" value="Genomic_DNA"/>
</dbReference>
<sequence length="403" mass="42507">MNHTFDTRLARAAHPADHTPFADLLAALEGADWALLFPDEAALLSALASLSGGATLRIDPRVPLRGVAARAAGFELGAFDADWRESLVWTFQPDERAVKRARKAEARLIADVTYAPGSGVFASGVSLAAYRDAGALSGHGDVTFAALLGIGEVPALSGTGVPALAETLLRRDLASLGARRERQQRTAEQLAERLGKRASLVSGALMLVSQTMPSTGLFSAQAALGGVVSARRDTEGETLLSIGLEDIEDLWSDLTGDVALAVVADDLEADAAAQAPEVPAVPGEAADVDDVQDEATALHAEPQPEGPLAPDLPQAPGSGEGDPTAGLSEEQLAAFERLREWRNAEARRQEVSRFIVASNATLAEIARHAPQNEAELRQVKGMGPERVRKYAERILNMTRGLGK</sequence>
<dbReference type="OrthoDB" id="60641at2"/>
<organism evidence="3 4">
    <name type="scientific">Deinococcus peraridilitoris (strain DSM 19664 / LMG 22246 / CIP 109416 / KR-200)</name>
    <dbReference type="NCBI Taxonomy" id="937777"/>
    <lineage>
        <taxon>Bacteria</taxon>
        <taxon>Thermotogati</taxon>
        <taxon>Deinococcota</taxon>
        <taxon>Deinococci</taxon>
        <taxon>Deinococcales</taxon>
        <taxon>Deinococcaceae</taxon>
        <taxon>Deinococcus</taxon>
    </lineage>
</organism>
<dbReference type="eggNOG" id="COG0210">
    <property type="taxonomic scope" value="Bacteria"/>
</dbReference>
<dbReference type="HOGENOM" id="CLU_032714_0_0_0"/>